<accession>A0A1B2EI51</accession>
<dbReference type="Gene3D" id="3.40.1410.10">
    <property type="entry name" value="Chorismate lyase-like"/>
    <property type="match status" value="1"/>
</dbReference>
<dbReference type="KEGG" id="moc:BB934_16700"/>
<dbReference type="GO" id="GO:0045892">
    <property type="term" value="P:negative regulation of DNA-templated transcription"/>
    <property type="evidence" value="ECO:0007669"/>
    <property type="project" value="TreeGrafter"/>
</dbReference>
<dbReference type="InterPro" id="IPR036390">
    <property type="entry name" value="WH_DNA-bd_sf"/>
</dbReference>
<gene>
    <name evidence="5" type="ORF">BB934_16700</name>
</gene>
<dbReference type="GO" id="GO:0003700">
    <property type="term" value="F:DNA-binding transcription factor activity"/>
    <property type="evidence" value="ECO:0007669"/>
    <property type="project" value="InterPro"/>
</dbReference>
<evidence type="ECO:0000256" key="2">
    <source>
        <dbReference type="ARBA" id="ARBA00023125"/>
    </source>
</evidence>
<evidence type="ECO:0000259" key="4">
    <source>
        <dbReference type="PROSITE" id="PS50949"/>
    </source>
</evidence>
<dbReference type="AlphaFoldDB" id="A0A1B2EI51"/>
<evidence type="ECO:0000313" key="5">
    <source>
        <dbReference type="EMBL" id="ANY79663.1"/>
    </source>
</evidence>
<keyword evidence="1" id="KW-0805">Transcription regulation</keyword>
<dbReference type="EMBL" id="CP016616">
    <property type="protein sequence ID" value="ANY79663.1"/>
    <property type="molecule type" value="Genomic_DNA"/>
</dbReference>
<dbReference type="InterPro" id="IPR000524">
    <property type="entry name" value="Tscrpt_reg_HTH_GntR"/>
</dbReference>
<keyword evidence="3" id="KW-0804">Transcription</keyword>
<evidence type="ECO:0000256" key="1">
    <source>
        <dbReference type="ARBA" id="ARBA00023015"/>
    </source>
</evidence>
<dbReference type="PANTHER" id="PTHR44846">
    <property type="entry name" value="MANNOSYL-D-GLYCERATE TRANSPORT/METABOLISM SYSTEM REPRESSOR MNGR-RELATED"/>
    <property type="match status" value="1"/>
</dbReference>
<dbReference type="Pfam" id="PF00392">
    <property type="entry name" value="GntR"/>
    <property type="match status" value="1"/>
</dbReference>
<dbReference type="CDD" id="cd07377">
    <property type="entry name" value="WHTH_GntR"/>
    <property type="match status" value="1"/>
</dbReference>
<dbReference type="InterPro" id="IPR050679">
    <property type="entry name" value="Bact_HTH_transcr_reg"/>
</dbReference>
<evidence type="ECO:0000256" key="3">
    <source>
        <dbReference type="ARBA" id="ARBA00023163"/>
    </source>
</evidence>
<dbReference type="SUPFAM" id="SSF64288">
    <property type="entry name" value="Chorismate lyase-like"/>
    <property type="match status" value="1"/>
</dbReference>
<dbReference type="InterPro" id="IPR036388">
    <property type="entry name" value="WH-like_DNA-bd_sf"/>
</dbReference>
<name>A0A1B2EI51_9HYPH</name>
<keyword evidence="2" id="KW-0238">DNA-binding</keyword>
<organism evidence="5">
    <name type="scientific">Microvirga ossetica</name>
    <dbReference type="NCBI Taxonomy" id="1882682"/>
    <lineage>
        <taxon>Bacteria</taxon>
        <taxon>Pseudomonadati</taxon>
        <taxon>Pseudomonadota</taxon>
        <taxon>Alphaproteobacteria</taxon>
        <taxon>Hyphomicrobiales</taxon>
        <taxon>Methylobacteriaceae</taxon>
        <taxon>Microvirga</taxon>
    </lineage>
</organism>
<dbReference type="InterPro" id="IPR011663">
    <property type="entry name" value="UTRA"/>
</dbReference>
<dbReference type="Pfam" id="PF07702">
    <property type="entry name" value="UTRA"/>
    <property type="match status" value="1"/>
</dbReference>
<dbReference type="SMART" id="SM00866">
    <property type="entry name" value="UTRA"/>
    <property type="match status" value="1"/>
</dbReference>
<dbReference type="PANTHER" id="PTHR44846:SF1">
    <property type="entry name" value="MANNOSYL-D-GLYCERATE TRANSPORT_METABOLISM SYSTEM REPRESSOR MNGR-RELATED"/>
    <property type="match status" value="1"/>
</dbReference>
<dbReference type="SUPFAM" id="SSF46785">
    <property type="entry name" value="Winged helix' DNA-binding domain"/>
    <property type="match status" value="1"/>
</dbReference>
<reference evidence="5" key="1">
    <citation type="submission" date="2016-07" db="EMBL/GenBank/DDBJ databases">
        <title>Microvirga ossetica sp. nov. a new species of rhizobia isolated from root nodules of the legume species Vicia alpestris Steven originated from North Ossetia region in the Caucasus.</title>
        <authorList>
            <person name="Safronova V.I."/>
            <person name="Kuznetsova I.G."/>
            <person name="Sazanova A.L."/>
            <person name="Belimov A."/>
            <person name="Andronov E."/>
            <person name="Osledkin Y.S."/>
            <person name="Onishchuk O.P."/>
            <person name="Kurchak O.N."/>
            <person name="Shaposhnikov A.I."/>
            <person name="Willems A."/>
            <person name="Tikhonovich I.A."/>
        </authorList>
    </citation>
    <scope>NUCLEOTIDE SEQUENCE [LARGE SCALE GENOMIC DNA]</scope>
    <source>
        <strain evidence="5">V5/3M</strain>
    </source>
</reference>
<protein>
    <recommendedName>
        <fullName evidence="4">HTH gntR-type domain-containing protein</fullName>
    </recommendedName>
</protein>
<sequence>MEISGQEAETVRQGQSEARQPLYLAVYDSLRDEIQVGKWKVGASLPSEADLSDRFRVSRITTRHALRLLEADGYIRKAQSRRPVVMAAAPARREGWFMESMADIVEMVGDARLDIRSWRQERSAPDARDFGLPLATRLHCLRGILSRNGRPYARSIIYFPPQIGARLSRGAFDDAVVFRVLQRLLGIHIEDVQLTVWSELASEEDARDLRCEVGSALLATQLQYRDENASLIEIAYSRALASEAKLSTRLVTSARVP</sequence>
<dbReference type="Gene3D" id="1.10.10.10">
    <property type="entry name" value="Winged helix-like DNA-binding domain superfamily/Winged helix DNA-binding domain"/>
    <property type="match status" value="1"/>
</dbReference>
<proteinExistence type="predicted"/>
<feature type="domain" description="HTH gntR-type" evidence="4">
    <location>
        <begin position="20"/>
        <end position="88"/>
    </location>
</feature>
<dbReference type="GO" id="GO:0003677">
    <property type="term" value="F:DNA binding"/>
    <property type="evidence" value="ECO:0007669"/>
    <property type="project" value="UniProtKB-KW"/>
</dbReference>
<dbReference type="SMART" id="SM00345">
    <property type="entry name" value="HTH_GNTR"/>
    <property type="match status" value="1"/>
</dbReference>
<dbReference type="PROSITE" id="PS50949">
    <property type="entry name" value="HTH_GNTR"/>
    <property type="match status" value="1"/>
</dbReference>
<dbReference type="InterPro" id="IPR028978">
    <property type="entry name" value="Chorismate_lyase_/UTRA_dom_sf"/>
</dbReference>
<dbReference type="PRINTS" id="PR00035">
    <property type="entry name" value="HTHGNTR"/>
</dbReference>